<feature type="compositionally biased region" description="Pro residues" evidence="1">
    <location>
        <begin position="61"/>
        <end position="80"/>
    </location>
</feature>
<accession>A0ABP6SYS6</accession>
<evidence type="ECO:0000313" key="3">
    <source>
        <dbReference type="EMBL" id="GAA3387636.1"/>
    </source>
</evidence>
<dbReference type="Proteomes" id="UP001501676">
    <property type="component" value="Unassembled WGS sequence"/>
</dbReference>
<name>A0ABP6SYS6_9ACTN</name>
<evidence type="ECO:0000256" key="1">
    <source>
        <dbReference type="SAM" id="MobiDB-lite"/>
    </source>
</evidence>
<feature type="region of interest" description="Disordered" evidence="1">
    <location>
        <begin position="29"/>
        <end position="85"/>
    </location>
</feature>
<reference evidence="4" key="1">
    <citation type="journal article" date="2019" name="Int. J. Syst. Evol. Microbiol.">
        <title>The Global Catalogue of Microorganisms (GCM) 10K type strain sequencing project: providing services to taxonomists for standard genome sequencing and annotation.</title>
        <authorList>
            <consortium name="The Broad Institute Genomics Platform"/>
            <consortium name="The Broad Institute Genome Sequencing Center for Infectious Disease"/>
            <person name="Wu L."/>
            <person name="Ma J."/>
        </authorList>
    </citation>
    <scope>NUCLEOTIDE SEQUENCE [LARGE SCALE GENOMIC DNA]</scope>
    <source>
        <strain evidence="4">JCM 9458</strain>
    </source>
</reference>
<gene>
    <name evidence="3" type="ORF">GCM10020369_30860</name>
</gene>
<protein>
    <recommendedName>
        <fullName evidence="5">ATP/GTP-binding protein</fullName>
    </recommendedName>
</protein>
<organism evidence="3 4">
    <name type="scientific">Cryptosporangium minutisporangium</name>
    <dbReference type="NCBI Taxonomy" id="113569"/>
    <lineage>
        <taxon>Bacteria</taxon>
        <taxon>Bacillati</taxon>
        <taxon>Actinomycetota</taxon>
        <taxon>Actinomycetes</taxon>
        <taxon>Cryptosporangiales</taxon>
        <taxon>Cryptosporangiaceae</taxon>
        <taxon>Cryptosporangium</taxon>
    </lineage>
</organism>
<evidence type="ECO:0000313" key="4">
    <source>
        <dbReference type="Proteomes" id="UP001501676"/>
    </source>
</evidence>
<keyword evidence="2" id="KW-0732">Signal</keyword>
<proteinExistence type="predicted"/>
<feature type="chain" id="PRO_5047319003" description="ATP/GTP-binding protein" evidence="2">
    <location>
        <begin position="36"/>
        <end position="264"/>
    </location>
</feature>
<comment type="caution">
    <text evidence="3">The sequence shown here is derived from an EMBL/GenBank/DDBJ whole genome shotgun (WGS) entry which is preliminary data.</text>
</comment>
<keyword evidence="4" id="KW-1185">Reference proteome</keyword>
<feature type="signal peptide" evidence="2">
    <location>
        <begin position="1"/>
        <end position="35"/>
    </location>
</feature>
<sequence length="264" mass="27118">MPAGPKRARGRGLRTAAMLAVAALGYATLGGPAAAEPPPSGGATCPPGEDCEVRAERPGAGPRPRPDPGNPDPGPGPTGPPERQCNIAALCPPGEVEAEPEGETAEQVALREFAKIPIKGPEIGIAPGPADEGFTGLVGLPVWLWTAVKPETWGPFTATAAVPGLTVTATATATRITWNMGDGRQVVCDDPGTPYAASFGNAASPTCGYRYARSSRSAPRGVYTITGTTNWVVNWAGGGQSGTIQQTRQTQTTIKIDELQVVTQ</sequence>
<dbReference type="EMBL" id="BAAAYN010000018">
    <property type="protein sequence ID" value="GAA3387636.1"/>
    <property type="molecule type" value="Genomic_DNA"/>
</dbReference>
<evidence type="ECO:0000256" key="2">
    <source>
        <dbReference type="SAM" id="SignalP"/>
    </source>
</evidence>
<evidence type="ECO:0008006" key="5">
    <source>
        <dbReference type="Google" id="ProtNLM"/>
    </source>
</evidence>